<evidence type="ECO:0000313" key="1">
    <source>
        <dbReference type="EMBL" id="CAF0872926.1"/>
    </source>
</evidence>
<gene>
    <name evidence="1" type="ORF">EDS130_LOCUS8384</name>
    <name evidence="2" type="ORF">XAT740_LOCUS42323</name>
</gene>
<protein>
    <submittedName>
        <fullName evidence="2">Uncharacterized protein</fullName>
    </submittedName>
</protein>
<dbReference type="Proteomes" id="UP000663852">
    <property type="component" value="Unassembled WGS sequence"/>
</dbReference>
<evidence type="ECO:0000313" key="3">
    <source>
        <dbReference type="Proteomes" id="UP000663828"/>
    </source>
</evidence>
<proteinExistence type="predicted"/>
<dbReference type="PANTHER" id="PTHR16306">
    <property type="entry name" value="TRANSLIN-ASSOCIATED FACTOR X-INTERACTING PROTEIN 1"/>
    <property type="match status" value="1"/>
</dbReference>
<dbReference type="EMBL" id="CAJNOJ010000027">
    <property type="protein sequence ID" value="CAF0872926.1"/>
    <property type="molecule type" value="Genomic_DNA"/>
</dbReference>
<comment type="caution">
    <text evidence="2">The sequence shown here is derived from an EMBL/GenBank/DDBJ whole genome shotgun (WGS) entry which is preliminary data.</text>
</comment>
<dbReference type="OrthoDB" id="261426at2759"/>
<dbReference type="AlphaFoldDB" id="A0A815W2F1"/>
<dbReference type="Proteomes" id="UP000663828">
    <property type="component" value="Unassembled WGS sequence"/>
</dbReference>
<keyword evidence="3" id="KW-1185">Reference proteome</keyword>
<accession>A0A815W2F1</accession>
<dbReference type="GO" id="GO:0005737">
    <property type="term" value="C:cytoplasm"/>
    <property type="evidence" value="ECO:0007669"/>
    <property type="project" value="TreeGrafter"/>
</dbReference>
<sequence length="516" mass="60038">MTATYVENQLALTSDQHLSELNDDLTLVTDLNLLKIHLIRQRKKLFSTLDLLIKLDLSYESIVPKIDHDDLTKDYNRLNGAYNRLKNEYQHLGHSCLYLINKTHDLIEERNQYYNEWQANKSLLTPRPDWDKISNVIDGGFERWKSLSTGKSSEQLVDVLIKEIINGNDIDAFEGKDYFESDGDQKAVLPFLRTSKENRIFNRRMRERMAGILIKEIWMEKIHKANYWQIRDFQSSSSTSFADQVAEYFEKRFASKLVAVELGYNLRDACLRYHNCEEINLFWGILTGQIEEMVYHHRIKTISDLLQHLIRMKTVFSSQSEVILSNPRKAIVDELSSPVSNRANRLLSGLPSPSAKSYLESPVARENLVMTDDQFLQSLGLIYPHKTSSQINELFLSAKHDLSYSNSFIELSLLFIEDNAGRFSHFLTTLIKQLNQEKFAYIGQIKRILFGYPLITISQFSRAVSMIDPNISQSELHRYIEWVFSAKNYHSSQQTVKPLDLEDLLRRLENCACFKH</sequence>
<organism evidence="2 3">
    <name type="scientific">Adineta ricciae</name>
    <name type="common">Rotifer</name>
    <dbReference type="NCBI Taxonomy" id="249248"/>
    <lineage>
        <taxon>Eukaryota</taxon>
        <taxon>Metazoa</taxon>
        <taxon>Spiralia</taxon>
        <taxon>Gnathifera</taxon>
        <taxon>Rotifera</taxon>
        <taxon>Eurotatoria</taxon>
        <taxon>Bdelloidea</taxon>
        <taxon>Adinetida</taxon>
        <taxon>Adinetidae</taxon>
        <taxon>Adineta</taxon>
    </lineage>
</organism>
<evidence type="ECO:0000313" key="2">
    <source>
        <dbReference type="EMBL" id="CAF1543008.1"/>
    </source>
</evidence>
<dbReference type="EMBL" id="CAJNOR010005060">
    <property type="protein sequence ID" value="CAF1543008.1"/>
    <property type="molecule type" value="Genomic_DNA"/>
</dbReference>
<reference evidence="2" key="1">
    <citation type="submission" date="2021-02" db="EMBL/GenBank/DDBJ databases">
        <authorList>
            <person name="Nowell W R."/>
        </authorList>
    </citation>
    <scope>NUCLEOTIDE SEQUENCE</scope>
</reference>
<dbReference type="PANTHER" id="PTHR16306:SF0">
    <property type="entry name" value="TRANSLIN-ASSOCIATED FACTOR X-INTERACTING PROTEIN 1"/>
    <property type="match status" value="1"/>
</dbReference>
<name>A0A815W2F1_ADIRI</name>